<organism evidence="1">
    <name type="scientific">marine sediment metagenome</name>
    <dbReference type="NCBI Taxonomy" id="412755"/>
    <lineage>
        <taxon>unclassified sequences</taxon>
        <taxon>metagenomes</taxon>
        <taxon>ecological metagenomes</taxon>
    </lineage>
</organism>
<dbReference type="AlphaFoldDB" id="A0A0F9MW69"/>
<reference evidence="1" key="1">
    <citation type="journal article" date="2015" name="Nature">
        <title>Complex archaea that bridge the gap between prokaryotes and eukaryotes.</title>
        <authorList>
            <person name="Spang A."/>
            <person name="Saw J.H."/>
            <person name="Jorgensen S.L."/>
            <person name="Zaremba-Niedzwiedzka K."/>
            <person name="Martijn J."/>
            <person name="Lind A.E."/>
            <person name="van Eijk R."/>
            <person name="Schleper C."/>
            <person name="Guy L."/>
            <person name="Ettema T.J."/>
        </authorList>
    </citation>
    <scope>NUCLEOTIDE SEQUENCE</scope>
</reference>
<evidence type="ECO:0000313" key="1">
    <source>
        <dbReference type="EMBL" id="KKN03637.1"/>
    </source>
</evidence>
<protein>
    <submittedName>
        <fullName evidence="1">Uncharacterized protein</fullName>
    </submittedName>
</protein>
<sequence>MADEKKAKKTRTVKPVYVVLQVTDDAGNTIKLTKENVAVVSTHKDAGELLDMLDAGGLPEGAFYKRIALG</sequence>
<accession>A0A0F9MW69</accession>
<comment type="caution">
    <text evidence="1">The sequence shown here is derived from an EMBL/GenBank/DDBJ whole genome shotgun (WGS) entry which is preliminary data.</text>
</comment>
<proteinExistence type="predicted"/>
<name>A0A0F9MW69_9ZZZZ</name>
<gene>
    <name evidence="1" type="ORF">LCGC14_1105650</name>
</gene>
<dbReference type="EMBL" id="LAZR01005014">
    <property type="protein sequence ID" value="KKN03637.1"/>
    <property type="molecule type" value="Genomic_DNA"/>
</dbReference>